<organism evidence="1 2">
    <name type="scientific">Nocardioides caeni</name>
    <dbReference type="NCBI Taxonomy" id="574700"/>
    <lineage>
        <taxon>Bacteria</taxon>
        <taxon>Bacillati</taxon>
        <taxon>Actinomycetota</taxon>
        <taxon>Actinomycetes</taxon>
        <taxon>Propionibacteriales</taxon>
        <taxon>Nocardioidaceae</taxon>
        <taxon>Nocardioides</taxon>
    </lineage>
</organism>
<dbReference type="AlphaFoldDB" id="A0A4V4HLD9"/>
<accession>A0A4V4HLD9</accession>
<dbReference type="Proteomes" id="UP000307087">
    <property type="component" value="Unassembled WGS sequence"/>
</dbReference>
<protein>
    <recommendedName>
        <fullName evidence="3">ABM domain-containing protein</fullName>
    </recommendedName>
</protein>
<proteinExistence type="predicted"/>
<dbReference type="OrthoDB" id="3785913at2"/>
<dbReference type="Gene3D" id="3.30.70.100">
    <property type="match status" value="1"/>
</dbReference>
<name>A0A4V4HLD9_9ACTN</name>
<dbReference type="RefSeq" id="WP_136561751.1">
    <property type="nucleotide sequence ID" value="NZ_BAABLS010000001.1"/>
</dbReference>
<gene>
    <name evidence="1" type="ORF">E9934_04955</name>
</gene>
<comment type="caution">
    <text evidence="1">The sequence shown here is derived from an EMBL/GenBank/DDBJ whole genome shotgun (WGS) entry which is preliminary data.</text>
</comment>
<dbReference type="InterPro" id="IPR011008">
    <property type="entry name" value="Dimeric_a/b-barrel"/>
</dbReference>
<sequence length="113" mass="12685">MTTLVLTLGLDPDRSPATLERLRAEVAPWLRRLPGFVTSRWLLGTERDHCTVVIDIAEATDPAEPADEDRPTSVEVIRKALEARTADPARSWWCERVEVADDLHLAERPTVAM</sequence>
<dbReference type="SUPFAM" id="SSF54909">
    <property type="entry name" value="Dimeric alpha+beta barrel"/>
    <property type="match status" value="1"/>
</dbReference>
<evidence type="ECO:0008006" key="3">
    <source>
        <dbReference type="Google" id="ProtNLM"/>
    </source>
</evidence>
<dbReference type="EMBL" id="STGW01000002">
    <property type="protein sequence ID" value="THV17816.1"/>
    <property type="molecule type" value="Genomic_DNA"/>
</dbReference>
<evidence type="ECO:0000313" key="1">
    <source>
        <dbReference type="EMBL" id="THV17816.1"/>
    </source>
</evidence>
<evidence type="ECO:0000313" key="2">
    <source>
        <dbReference type="Proteomes" id="UP000307087"/>
    </source>
</evidence>
<reference evidence="1 2" key="1">
    <citation type="journal article" date="2009" name="Int. J. Syst. Evol. Microbiol.">
        <title>Nocardioides caeni sp. nov., isolated from wastewater.</title>
        <authorList>
            <person name="Yoon J.H."/>
            <person name="Kang S.J."/>
            <person name="Park S."/>
            <person name="Kim W."/>
            <person name="Oh T.K."/>
        </authorList>
    </citation>
    <scope>NUCLEOTIDE SEQUENCE [LARGE SCALE GENOMIC DNA]</scope>
    <source>
        <strain evidence="1 2">DSM 23134</strain>
    </source>
</reference>
<keyword evidence="2" id="KW-1185">Reference proteome</keyword>